<dbReference type="Pfam" id="PF18417">
    <property type="entry name" value="LodA_C"/>
    <property type="match status" value="1"/>
</dbReference>
<protein>
    <recommendedName>
        <fullName evidence="5">L-lysine 6-oxidase</fullName>
    </recommendedName>
</protein>
<gene>
    <name evidence="3" type="ORF">N479_08885</name>
</gene>
<comment type="caution">
    <text evidence="3">The sequence shown here is derived from an EMBL/GenBank/DDBJ whole genome shotgun (WGS) entry which is preliminary data.</text>
</comment>
<reference evidence="3 4" key="1">
    <citation type="journal article" date="2015" name="BMC Genomics">
        <title>Genome mining reveals unlocked bioactive potential of marine Gram-negative bacteria.</title>
        <authorList>
            <person name="Machado H."/>
            <person name="Sonnenschein E.C."/>
            <person name="Melchiorsen J."/>
            <person name="Gram L."/>
        </authorList>
    </citation>
    <scope>NUCLEOTIDE SEQUENCE [LARGE SCALE GENOMIC DNA]</scope>
    <source>
        <strain evidence="3 4">S4054</strain>
    </source>
</reference>
<dbReference type="RefSeq" id="WP_052960914.1">
    <property type="nucleotide sequence ID" value="NZ_AUXW01000136.1"/>
</dbReference>
<evidence type="ECO:0000259" key="2">
    <source>
        <dbReference type="Pfam" id="PF18417"/>
    </source>
</evidence>
<dbReference type="PATRIC" id="fig|1129367.4.peg.1553"/>
<feature type="domain" description="L-Lysine epsilon oxidase N-terminal" evidence="1">
    <location>
        <begin position="7"/>
        <end position="248"/>
    </location>
</feature>
<evidence type="ECO:0008006" key="5">
    <source>
        <dbReference type="Google" id="ProtNLM"/>
    </source>
</evidence>
<evidence type="ECO:0000313" key="4">
    <source>
        <dbReference type="Proteomes" id="UP000033434"/>
    </source>
</evidence>
<evidence type="ECO:0000259" key="1">
    <source>
        <dbReference type="Pfam" id="PF17990"/>
    </source>
</evidence>
<dbReference type="EMBL" id="AUXW01000136">
    <property type="protein sequence ID" value="KKE84529.1"/>
    <property type="molecule type" value="Genomic_DNA"/>
</dbReference>
<feature type="domain" description="L-lysine epsilon oxidase C-terminal" evidence="2">
    <location>
        <begin position="410"/>
        <end position="561"/>
    </location>
</feature>
<dbReference type="Proteomes" id="UP000033434">
    <property type="component" value="Unassembled WGS sequence"/>
</dbReference>
<dbReference type="AlphaFoldDB" id="A0A0F6AGK6"/>
<sequence length="724" mass="82130">MPKYYIYPAIGIARVGNSESKFFVGPEVPHQEVNPNYTGDNFGSCYEAGSLQNLPSSSLDFKDTEGKVKRQAARFRIFEVSDCGNNVREINDKHAKIEWRVNLANRKSINYQFENAMDLGKLSKDCKLRNDFITNLDERKKKLLIQPSQCNIQGCNQSDKPAYQFNDGTFFAGTSYETQVYLGELRTDSEGRLLVLGGLGHSASYNNSPITTFANNETWHDDISDGTVRATVTIDNKSIEAEPAMVAVTPPNFAPGMPGVITMYDVVSDLLLDSDTETEFYRDIYPILSSLVENQGVNEGYFMAFGDYSPANFTQPDILEKLESKSEDYKSFRTAVFDLFRVIPDITATRRAEKVEQLLQDPAVQDVNKQVLEPIFDEAVKQTQTAVQADKLPPIFGDGYGDYADSPLIGLSLTNTQYKHLKNWADGNFEIGENLRKAPNNTNCAITDPLQVISDQKEWPHTLTKTNLQQCLGGPFHPGIELTWFLRRKSMWNTTDPFDPMRLNIVECDDDVQDYYGPILTPEVALKDMFNVSGPGTLTRFMGVPWQSDEGSCQSNESYDPAQYLPTMTFWSARVPNQVLSQRSFEQMQNEAIGLGQRAKSYSYRQDWLRFLREGGEKARVNMVKYWDKIGIVVKKPTTTLKADHNNVDHIWVETQVNERFLANDTSYRQLLNLENLVYFEGNDLMLGKNAATNEQLDLLDKEDEQANEHGLTRRKITIRQDQN</sequence>
<evidence type="ECO:0000313" key="3">
    <source>
        <dbReference type="EMBL" id="KKE84529.1"/>
    </source>
</evidence>
<proteinExistence type="predicted"/>
<dbReference type="InterPro" id="IPR041168">
    <property type="entry name" value="LodA_N"/>
</dbReference>
<name>A0A0F6AGK6_9GAMM</name>
<dbReference type="InterPro" id="IPR041173">
    <property type="entry name" value="LodA_C"/>
</dbReference>
<organism evidence="3 4">
    <name type="scientific">Pseudoalteromonas luteoviolacea S4054</name>
    <dbReference type="NCBI Taxonomy" id="1129367"/>
    <lineage>
        <taxon>Bacteria</taxon>
        <taxon>Pseudomonadati</taxon>
        <taxon>Pseudomonadota</taxon>
        <taxon>Gammaproteobacteria</taxon>
        <taxon>Alteromonadales</taxon>
        <taxon>Pseudoalteromonadaceae</taxon>
        <taxon>Pseudoalteromonas</taxon>
    </lineage>
</organism>
<accession>A0A0F6AGK6</accession>
<dbReference type="Pfam" id="PF17990">
    <property type="entry name" value="LodA_N"/>
    <property type="match status" value="1"/>
</dbReference>